<accession>A0A1Q2MEP2</accession>
<dbReference type="InterPro" id="IPR049503">
    <property type="entry name" value="AbiJ_NTD4"/>
</dbReference>
<dbReference type="Proteomes" id="UP000188181">
    <property type="component" value="Chromosome"/>
</dbReference>
<name>A0A1Q2MEP2_9BACT</name>
<gene>
    <name evidence="2" type="ORF">SMSP2_01537</name>
</gene>
<dbReference type="RefSeq" id="WP_146683377.1">
    <property type="nucleotide sequence ID" value="NZ_CP019646.1"/>
</dbReference>
<sequence>MSSFSERMGYVRPPEFLQLDSMTDELSNQLYNFCSTYINQIMSEINSRGGRASFIEDRVNSALKKQFGTFKILPFSSPNDFSAEKFKVSWSVINWHEKYTIVEFTIDHYAKYINDYRFKDIVIELNSILERENSGYRMNSDLELVPITDETELAEVEQAQNCEINSVATHMNNAVSLFSDRESPNYGKAIHEAISALEALAREHTDSKKDLSKLINQTDWHPALKQGISKLYAYTSDEGGIRHSHSGELVEIKPYTAKYIIVITSALINYIQAKQG</sequence>
<dbReference type="AlphaFoldDB" id="A0A1Q2MEP2"/>
<protein>
    <recommendedName>
        <fullName evidence="1">HEPN AbiJ-N-terminal domain-containing protein</fullName>
    </recommendedName>
</protein>
<dbReference type="OrthoDB" id="9786278at2"/>
<dbReference type="Pfam" id="PF18863">
    <property type="entry name" value="AbiJ_NTD4"/>
    <property type="match status" value="1"/>
</dbReference>
<reference evidence="3" key="1">
    <citation type="submission" date="2017-02" db="EMBL/GenBank/DDBJ databases">
        <title>Comparative genomics and description of representatives of a novel lineage of planctomycetes thriving in anoxic sediments.</title>
        <authorList>
            <person name="Spring S."/>
            <person name="Bunk B."/>
            <person name="Sproer C."/>
        </authorList>
    </citation>
    <scope>NUCLEOTIDE SEQUENCE [LARGE SCALE GENOMIC DNA]</scope>
    <source>
        <strain evidence="3">SM-Chi-D1</strain>
    </source>
</reference>
<evidence type="ECO:0000259" key="1">
    <source>
        <dbReference type="Pfam" id="PF18863"/>
    </source>
</evidence>
<proteinExistence type="predicted"/>
<evidence type="ECO:0000313" key="2">
    <source>
        <dbReference type="EMBL" id="AQQ71171.1"/>
    </source>
</evidence>
<feature type="domain" description="HEPN AbiJ-N-terminal" evidence="1">
    <location>
        <begin position="3"/>
        <end position="159"/>
    </location>
</feature>
<dbReference type="STRING" id="1851148.SMSP2_01537"/>
<keyword evidence="3" id="KW-1185">Reference proteome</keyword>
<organism evidence="2 3">
    <name type="scientific">Limihaloglobus sulfuriphilus</name>
    <dbReference type="NCBI Taxonomy" id="1851148"/>
    <lineage>
        <taxon>Bacteria</taxon>
        <taxon>Pseudomonadati</taxon>
        <taxon>Planctomycetota</taxon>
        <taxon>Phycisphaerae</taxon>
        <taxon>Sedimentisphaerales</taxon>
        <taxon>Sedimentisphaeraceae</taxon>
        <taxon>Limihaloglobus</taxon>
    </lineage>
</organism>
<dbReference type="EMBL" id="CP019646">
    <property type="protein sequence ID" value="AQQ71171.1"/>
    <property type="molecule type" value="Genomic_DNA"/>
</dbReference>
<dbReference type="KEGG" id="pbas:SMSP2_01537"/>
<evidence type="ECO:0000313" key="3">
    <source>
        <dbReference type="Proteomes" id="UP000188181"/>
    </source>
</evidence>